<dbReference type="AlphaFoldDB" id="A0AAW2U230"/>
<accession>A0AAW2U230</accession>
<dbReference type="EMBL" id="JACGWN010000013">
    <property type="protein sequence ID" value="KAL0410894.1"/>
    <property type="molecule type" value="Genomic_DNA"/>
</dbReference>
<protein>
    <recommendedName>
        <fullName evidence="1">Reverse transcriptase zinc-binding domain-containing protein</fullName>
    </recommendedName>
</protein>
<name>A0AAW2U230_9LAMI</name>
<reference evidence="2" key="2">
    <citation type="journal article" date="2024" name="Plant">
        <title>Genomic evolution and insights into agronomic trait innovations of Sesamum species.</title>
        <authorList>
            <person name="Miao H."/>
            <person name="Wang L."/>
            <person name="Qu L."/>
            <person name="Liu H."/>
            <person name="Sun Y."/>
            <person name="Le M."/>
            <person name="Wang Q."/>
            <person name="Wei S."/>
            <person name="Zheng Y."/>
            <person name="Lin W."/>
            <person name="Duan Y."/>
            <person name="Cao H."/>
            <person name="Xiong S."/>
            <person name="Wang X."/>
            <person name="Wei L."/>
            <person name="Li C."/>
            <person name="Ma Q."/>
            <person name="Ju M."/>
            <person name="Zhao R."/>
            <person name="Li G."/>
            <person name="Mu C."/>
            <person name="Tian Q."/>
            <person name="Mei H."/>
            <person name="Zhang T."/>
            <person name="Gao T."/>
            <person name="Zhang H."/>
        </authorList>
    </citation>
    <scope>NUCLEOTIDE SEQUENCE</scope>
    <source>
        <strain evidence="2">KEN1</strain>
    </source>
</reference>
<dbReference type="Pfam" id="PF13966">
    <property type="entry name" value="zf-RVT"/>
    <property type="match status" value="1"/>
</dbReference>
<dbReference type="InterPro" id="IPR026960">
    <property type="entry name" value="RVT-Znf"/>
</dbReference>
<gene>
    <name evidence="2" type="ORF">Slati_3679100</name>
</gene>
<comment type="caution">
    <text evidence="2">The sequence shown here is derived from an EMBL/GenBank/DDBJ whole genome shotgun (WGS) entry which is preliminary data.</text>
</comment>
<evidence type="ECO:0000259" key="1">
    <source>
        <dbReference type="Pfam" id="PF13966"/>
    </source>
</evidence>
<sequence length="236" mass="27557">MENWVQKFYPYLGRCLVTKIDQIPSQAGSRLLEPEATVSMLIDMDNVSWKSDLVYQLFEEEEAQLIVSIPLPHVHHPDSLIWHYGNRGMFSVNSAYHLAVQYVRQQRPSTSNANNEVNEVSDATQWKFIWNNYVPPRVQMFVWRCCHEAVLTASNLARRVSTVETQCLMYGEAEESLLHVLLYCSYARQVWALTNLRWHVVMSAAQNSVHQWLRKVYFELGKGLGDRFLVVCWCLW</sequence>
<organism evidence="2">
    <name type="scientific">Sesamum latifolium</name>
    <dbReference type="NCBI Taxonomy" id="2727402"/>
    <lineage>
        <taxon>Eukaryota</taxon>
        <taxon>Viridiplantae</taxon>
        <taxon>Streptophyta</taxon>
        <taxon>Embryophyta</taxon>
        <taxon>Tracheophyta</taxon>
        <taxon>Spermatophyta</taxon>
        <taxon>Magnoliopsida</taxon>
        <taxon>eudicotyledons</taxon>
        <taxon>Gunneridae</taxon>
        <taxon>Pentapetalae</taxon>
        <taxon>asterids</taxon>
        <taxon>lamiids</taxon>
        <taxon>Lamiales</taxon>
        <taxon>Pedaliaceae</taxon>
        <taxon>Sesamum</taxon>
    </lineage>
</organism>
<feature type="domain" description="Reverse transcriptase zinc-binding" evidence="1">
    <location>
        <begin position="110"/>
        <end position="191"/>
    </location>
</feature>
<evidence type="ECO:0000313" key="2">
    <source>
        <dbReference type="EMBL" id="KAL0410894.1"/>
    </source>
</evidence>
<proteinExistence type="predicted"/>
<reference evidence="2" key="1">
    <citation type="submission" date="2020-06" db="EMBL/GenBank/DDBJ databases">
        <authorList>
            <person name="Li T."/>
            <person name="Hu X."/>
            <person name="Zhang T."/>
            <person name="Song X."/>
            <person name="Zhang H."/>
            <person name="Dai N."/>
            <person name="Sheng W."/>
            <person name="Hou X."/>
            <person name="Wei L."/>
        </authorList>
    </citation>
    <scope>NUCLEOTIDE SEQUENCE</scope>
    <source>
        <strain evidence="2">KEN1</strain>
        <tissue evidence="2">Leaf</tissue>
    </source>
</reference>